<name>A0A0B7A5U5_9EUPU</name>
<gene>
    <name evidence="1" type="primary">ORF98755</name>
</gene>
<accession>A0A0B7A5U5</accession>
<proteinExistence type="predicted"/>
<sequence length="49" mass="5566">MGRAKEDCPEQNSAERCSLVFDWEQEVLVAVIKNLSVKDVWVTAVQKCI</sequence>
<protein>
    <submittedName>
        <fullName evidence="1">Uncharacterized protein</fullName>
    </submittedName>
</protein>
<dbReference type="EMBL" id="HACG01029298">
    <property type="protein sequence ID" value="CEK76163.1"/>
    <property type="molecule type" value="Transcribed_RNA"/>
</dbReference>
<dbReference type="AlphaFoldDB" id="A0A0B7A5U5"/>
<organism evidence="1">
    <name type="scientific">Arion vulgaris</name>
    <dbReference type="NCBI Taxonomy" id="1028688"/>
    <lineage>
        <taxon>Eukaryota</taxon>
        <taxon>Metazoa</taxon>
        <taxon>Spiralia</taxon>
        <taxon>Lophotrochozoa</taxon>
        <taxon>Mollusca</taxon>
        <taxon>Gastropoda</taxon>
        <taxon>Heterobranchia</taxon>
        <taxon>Euthyneura</taxon>
        <taxon>Panpulmonata</taxon>
        <taxon>Eupulmonata</taxon>
        <taxon>Stylommatophora</taxon>
        <taxon>Helicina</taxon>
        <taxon>Arionoidea</taxon>
        <taxon>Arionidae</taxon>
        <taxon>Arion</taxon>
    </lineage>
</organism>
<reference evidence="1" key="1">
    <citation type="submission" date="2014-12" db="EMBL/GenBank/DDBJ databases">
        <title>Insight into the proteome of Arion vulgaris.</title>
        <authorList>
            <person name="Aradska J."/>
            <person name="Bulat T."/>
            <person name="Smidak R."/>
            <person name="Sarate P."/>
            <person name="Gangsoo J."/>
            <person name="Sialana F."/>
            <person name="Bilban M."/>
            <person name="Lubec G."/>
        </authorList>
    </citation>
    <scope>NUCLEOTIDE SEQUENCE</scope>
    <source>
        <tissue evidence="1">Skin</tissue>
    </source>
</reference>
<evidence type="ECO:0000313" key="1">
    <source>
        <dbReference type="EMBL" id="CEK76163.1"/>
    </source>
</evidence>